<dbReference type="Proteomes" id="UP001150942">
    <property type="component" value="Unassembled WGS sequence"/>
</dbReference>
<evidence type="ECO:0000256" key="1">
    <source>
        <dbReference type="SAM" id="Phobius"/>
    </source>
</evidence>
<keyword evidence="3" id="KW-1185">Reference proteome</keyword>
<dbReference type="AlphaFoldDB" id="A0A9W9M8R0"/>
<name>A0A9W9M8R0_9EURO</name>
<comment type="caution">
    <text evidence="2">The sequence shown here is derived from an EMBL/GenBank/DDBJ whole genome shotgun (WGS) entry which is preliminary data.</text>
</comment>
<reference evidence="2" key="2">
    <citation type="journal article" date="2023" name="IMA Fungus">
        <title>Comparative genomic study of the Penicillium genus elucidates a diverse pangenome and 15 lateral gene transfer events.</title>
        <authorList>
            <person name="Petersen C."/>
            <person name="Sorensen T."/>
            <person name="Nielsen M.R."/>
            <person name="Sondergaard T.E."/>
            <person name="Sorensen J.L."/>
            <person name="Fitzpatrick D.A."/>
            <person name="Frisvad J.C."/>
            <person name="Nielsen K.L."/>
        </authorList>
    </citation>
    <scope>NUCLEOTIDE SEQUENCE</scope>
    <source>
        <strain evidence="2">IBT 20477</strain>
    </source>
</reference>
<keyword evidence="1" id="KW-0472">Membrane</keyword>
<protein>
    <submittedName>
        <fullName evidence="2">Uncharacterized protein</fullName>
    </submittedName>
</protein>
<keyword evidence="1" id="KW-0812">Transmembrane</keyword>
<gene>
    <name evidence="2" type="ORF">N7449_009607</name>
</gene>
<reference evidence="2" key="1">
    <citation type="submission" date="2022-11" db="EMBL/GenBank/DDBJ databases">
        <authorList>
            <person name="Petersen C."/>
        </authorList>
    </citation>
    <scope>NUCLEOTIDE SEQUENCE</scope>
    <source>
        <strain evidence="2">IBT 20477</strain>
    </source>
</reference>
<dbReference type="EMBL" id="JAPQKQ010000006">
    <property type="protein sequence ID" value="KAJ5193465.1"/>
    <property type="molecule type" value="Genomic_DNA"/>
</dbReference>
<accession>A0A9W9M8R0</accession>
<keyword evidence="1" id="KW-1133">Transmembrane helix</keyword>
<evidence type="ECO:0000313" key="2">
    <source>
        <dbReference type="EMBL" id="KAJ5193465.1"/>
    </source>
</evidence>
<sequence>MIAGANQYQHSLIDFVILFGLLRVIVVILEIIIPCLKCSKLIRLKHGILYLKGIKLIIFWI</sequence>
<proteinExistence type="predicted"/>
<organism evidence="2 3">
    <name type="scientific">Penicillium cf. viridicatum</name>
    <dbReference type="NCBI Taxonomy" id="2972119"/>
    <lineage>
        <taxon>Eukaryota</taxon>
        <taxon>Fungi</taxon>
        <taxon>Dikarya</taxon>
        <taxon>Ascomycota</taxon>
        <taxon>Pezizomycotina</taxon>
        <taxon>Eurotiomycetes</taxon>
        <taxon>Eurotiomycetidae</taxon>
        <taxon>Eurotiales</taxon>
        <taxon>Aspergillaceae</taxon>
        <taxon>Penicillium</taxon>
    </lineage>
</organism>
<evidence type="ECO:0000313" key="3">
    <source>
        <dbReference type="Proteomes" id="UP001150942"/>
    </source>
</evidence>
<feature type="transmembrane region" description="Helical" evidence="1">
    <location>
        <begin position="12"/>
        <end position="36"/>
    </location>
</feature>